<evidence type="ECO:0000313" key="3">
    <source>
        <dbReference type="Proteomes" id="UP000219546"/>
    </source>
</evidence>
<dbReference type="EMBL" id="OAOP01000007">
    <property type="protein sequence ID" value="SNX73348.1"/>
    <property type="molecule type" value="Genomic_DNA"/>
</dbReference>
<dbReference type="RefSeq" id="WP_097159462.1">
    <property type="nucleotide sequence ID" value="NZ_JBEPMQ010000007.1"/>
</dbReference>
<dbReference type="InterPro" id="IPR055571">
    <property type="entry name" value="DUF7147"/>
</dbReference>
<feature type="domain" description="DUF7147" evidence="1">
    <location>
        <begin position="1"/>
        <end position="125"/>
    </location>
</feature>
<dbReference type="OrthoDB" id="2427086at2"/>
<evidence type="ECO:0000313" key="2">
    <source>
        <dbReference type="EMBL" id="SNX73348.1"/>
    </source>
</evidence>
<dbReference type="Proteomes" id="UP000219546">
    <property type="component" value="Unassembled WGS sequence"/>
</dbReference>
<dbReference type="AlphaFoldDB" id="A0A285D210"/>
<sequence>MNQRFIELGEGYSDIFELREIIERNQDRLEHLLLLKTEINGKSRCSFVVILKPARTGDFQPVYICKEGIPYEENKPSQRILLFQEAAANAHKEIIGLQVKSSKSFADDKLYYQYLIGILRMNRYILPLHW</sequence>
<accession>A0A285D210</accession>
<name>A0A285D210_9BACI</name>
<organism evidence="2 3">
    <name type="scientific">Bacillus oleivorans</name>
    <dbReference type="NCBI Taxonomy" id="1448271"/>
    <lineage>
        <taxon>Bacteria</taxon>
        <taxon>Bacillati</taxon>
        <taxon>Bacillota</taxon>
        <taxon>Bacilli</taxon>
        <taxon>Bacillales</taxon>
        <taxon>Bacillaceae</taxon>
        <taxon>Bacillus</taxon>
    </lineage>
</organism>
<proteinExistence type="predicted"/>
<protein>
    <recommendedName>
        <fullName evidence="1">DUF7147 domain-containing protein</fullName>
    </recommendedName>
</protein>
<reference evidence="2 3" key="1">
    <citation type="submission" date="2017-08" db="EMBL/GenBank/DDBJ databases">
        <authorList>
            <person name="de Groot N.N."/>
        </authorList>
    </citation>
    <scope>NUCLEOTIDE SEQUENCE [LARGE SCALE GENOMIC DNA]</scope>
    <source>
        <strain evidence="2 3">JC228</strain>
    </source>
</reference>
<gene>
    <name evidence="2" type="ORF">SAMN05877753_10734</name>
</gene>
<dbReference type="Pfam" id="PF23648">
    <property type="entry name" value="DUF7147"/>
    <property type="match status" value="1"/>
</dbReference>
<evidence type="ECO:0000259" key="1">
    <source>
        <dbReference type="Pfam" id="PF23648"/>
    </source>
</evidence>
<keyword evidence="3" id="KW-1185">Reference proteome</keyword>